<proteinExistence type="predicted"/>
<gene>
    <name evidence="1" type="ORF">EJ06DRAFT_147436</name>
</gene>
<dbReference type="Proteomes" id="UP000799640">
    <property type="component" value="Unassembled WGS sequence"/>
</dbReference>
<organism evidence="1 2">
    <name type="scientific">Trichodelitschia bisporula</name>
    <dbReference type="NCBI Taxonomy" id="703511"/>
    <lineage>
        <taxon>Eukaryota</taxon>
        <taxon>Fungi</taxon>
        <taxon>Dikarya</taxon>
        <taxon>Ascomycota</taxon>
        <taxon>Pezizomycotina</taxon>
        <taxon>Dothideomycetes</taxon>
        <taxon>Dothideomycetes incertae sedis</taxon>
        <taxon>Phaeotrichales</taxon>
        <taxon>Phaeotrichaceae</taxon>
        <taxon>Trichodelitschia</taxon>
    </lineage>
</organism>
<dbReference type="EMBL" id="ML996703">
    <property type="protein sequence ID" value="KAF2397392.1"/>
    <property type="molecule type" value="Genomic_DNA"/>
</dbReference>
<reference evidence="1" key="1">
    <citation type="journal article" date="2020" name="Stud. Mycol.">
        <title>101 Dothideomycetes genomes: a test case for predicting lifestyles and emergence of pathogens.</title>
        <authorList>
            <person name="Haridas S."/>
            <person name="Albert R."/>
            <person name="Binder M."/>
            <person name="Bloem J."/>
            <person name="Labutti K."/>
            <person name="Salamov A."/>
            <person name="Andreopoulos B."/>
            <person name="Baker S."/>
            <person name="Barry K."/>
            <person name="Bills G."/>
            <person name="Bluhm B."/>
            <person name="Cannon C."/>
            <person name="Castanera R."/>
            <person name="Culley D."/>
            <person name="Daum C."/>
            <person name="Ezra D."/>
            <person name="Gonzalez J."/>
            <person name="Henrissat B."/>
            <person name="Kuo A."/>
            <person name="Liang C."/>
            <person name="Lipzen A."/>
            <person name="Lutzoni F."/>
            <person name="Magnuson J."/>
            <person name="Mondo S."/>
            <person name="Nolan M."/>
            <person name="Ohm R."/>
            <person name="Pangilinan J."/>
            <person name="Park H.-J."/>
            <person name="Ramirez L."/>
            <person name="Alfaro M."/>
            <person name="Sun H."/>
            <person name="Tritt A."/>
            <person name="Yoshinaga Y."/>
            <person name="Zwiers L.-H."/>
            <person name="Turgeon B."/>
            <person name="Goodwin S."/>
            <person name="Spatafora J."/>
            <person name="Crous P."/>
            <person name="Grigoriev I."/>
        </authorList>
    </citation>
    <scope>NUCLEOTIDE SEQUENCE</scope>
    <source>
        <strain evidence="1">CBS 262.69</strain>
    </source>
</reference>
<evidence type="ECO:0000313" key="2">
    <source>
        <dbReference type="Proteomes" id="UP000799640"/>
    </source>
</evidence>
<keyword evidence="2" id="KW-1185">Reference proteome</keyword>
<accession>A0A6G1HN22</accession>
<protein>
    <submittedName>
        <fullName evidence="1">Uncharacterized protein</fullName>
    </submittedName>
</protein>
<dbReference type="AlphaFoldDB" id="A0A6G1HN22"/>
<name>A0A6G1HN22_9PEZI</name>
<evidence type="ECO:0000313" key="1">
    <source>
        <dbReference type="EMBL" id="KAF2397392.1"/>
    </source>
</evidence>
<sequence>MRGFDGRGVIALTELKKQSRRYPSTARPAVLALAPSSSKMQHPSTTSRSHCTTQAAYFRRHPMPMPSSDVNPSDPACPTNSIPVLVPRAHRTSIRFWRGLAAPPRC</sequence>